<dbReference type="InterPro" id="IPR016181">
    <property type="entry name" value="Acyl_CoA_acyltransferase"/>
</dbReference>
<comment type="caution">
    <text evidence="2">The sequence shown here is derived from an EMBL/GenBank/DDBJ whole genome shotgun (WGS) entry which is preliminary data.</text>
</comment>
<protein>
    <submittedName>
        <fullName evidence="2">Acyl-CoA N-acyltransferase</fullName>
    </submittedName>
</protein>
<dbReference type="InterPro" id="IPR000182">
    <property type="entry name" value="GNAT_dom"/>
</dbReference>
<evidence type="ECO:0000313" key="3">
    <source>
        <dbReference type="Proteomes" id="UP000287166"/>
    </source>
</evidence>
<dbReference type="PANTHER" id="PTHR43441">
    <property type="entry name" value="RIBOSOMAL-PROTEIN-SERINE ACETYLTRANSFERASE"/>
    <property type="match status" value="1"/>
</dbReference>
<name>A0A401GV08_9APHY</name>
<feature type="domain" description="N-acetyltransferase" evidence="1">
    <location>
        <begin position="45"/>
        <end position="211"/>
    </location>
</feature>
<dbReference type="GO" id="GO:0008999">
    <property type="term" value="F:protein-N-terminal-alanine acetyltransferase activity"/>
    <property type="evidence" value="ECO:0007669"/>
    <property type="project" value="TreeGrafter"/>
</dbReference>
<evidence type="ECO:0000259" key="1">
    <source>
        <dbReference type="PROSITE" id="PS51186"/>
    </source>
</evidence>
<gene>
    <name evidence="2" type="ORF">SCP_0805470</name>
</gene>
<dbReference type="Proteomes" id="UP000287166">
    <property type="component" value="Unassembled WGS sequence"/>
</dbReference>
<dbReference type="PROSITE" id="PS51186">
    <property type="entry name" value="GNAT"/>
    <property type="match status" value="1"/>
</dbReference>
<dbReference type="RefSeq" id="XP_027616936.1">
    <property type="nucleotide sequence ID" value="XM_027761135.1"/>
</dbReference>
<dbReference type="AlphaFoldDB" id="A0A401GV08"/>
<dbReference type="PANTHER" id="PTHR43441:SF5">
    <property type="entry name" value="FAMILY ACETYLTRANSFERASE, PUTATIVE-RELATED"/>
    <property type="match status" value="1"/>
</dbReference>
<proteinExistence type="predicted"/>
<keyword evidence="2" id="KW-0808">Transferase</keyword>
<dbReference type="EMBL" id="BFAD01000008">
    <property type="protein sequence ID" value="GBE86023.1"/>
    <property type="molecule type" value="Genomic_DNA"/>
</dbReference>
<dbReference type="GO" id="GO:1990189">
    <property type="term" value="F:protein N-terminal-serine acetyltransferase activity"/>
    <property type="evidence" value="ECO:0007669"/>
    <property type="project" value="TreeGrafter"/>
</dbReference>
<dbReference type="Gene3D" id="3.40.630.30">
    <property type="match status" value="1"/>
</dbReference>
<organism evidence="2 3">
    <name type="scientific">Sparassis crispa</name>
    <dbReference type="NCBI Taxonomy" id="139825"/>
    <lineage>
        <taxon>Eukaryota</taxon>
        <taxon>Fungi</taxon>
        <taxon>Dikarya</taxon>
        <taxon>Basidiomycota</taxon>
        <taxon>Agaricomycotina</taxon>
        <taxon>Agaricomycetes</taxon>
        <taxon>Polyporales</taxon>
        <taxon>Sparassidaceae</taxon>
        <taxon>Sparassis</taxon>
    </lineage>
</organism>
<accession>A0A401GV08</accession>
<keyword evidence="3" id="KW-1185">Reference proteome</keyword>
<dbReference type="GeneID" id="38782940"/>
<reference evidence="2 3" key="1">
    <citation type="journal article" date="2018" name="Sci. Rep.">
        <title>Genome sequence of the cauliflower mushroom Sparassis crispa (Hanabiratake) and its association with beneficial usage.</title>
        <authorList>
            <person name="Kiyama R."/>
            <person name="Furutani Y."/>
            <person name="Kawaguchi K."/>
            <person name="Nakanishi T."/>
        </authorList>
    </citation>
    <scope>NUCLEOTIDE SEQUENCE [LARGE SCALE GENOMIC DNA]</scope>
</reference>
<dbReference type="SUPFAM" id="SSF55729">
    <property type="entry name" value="Acyl-CoA N-acyltransferases (Nat)"/>
    <property type="match status" value="1"/>
</dbReference>
<sequence>MSFVNLYKPPPPPVVLPESELYGPEPYDINFAFPLQPPTLECARVRLEPFVPAEHARAYWDALGAQGTAPFRFYPFYQRTLPEFLSFLEHAFRRVPTQLMLAIIDKTPQPTLAGVLALVNTHVENRTTEIGHVLVFPAFRHTHVAKTAVGLLLRYCLQRPGADPPGLGMRRVAWCAHPRNAPSIGLAERMGMRREGHLRWLWVLPEALAAEGREPAEEDPVRGYGRDTVLLSLCWDEWEGRGRDAVQAITGD</sequence>
<dbReference type="InterPro" id="IPR051908">
    <property type="entry name" value="Ribosomal_N-acetyltransferase"/>
</dbReference>
<dbReference type="InParanoid" id="A0A401GV08"/>
<dbReference type="Pfam" id="PF13302">
    <property type="entry name" value="Acetyltransf_3"/>
    <property type="match status" value="1"/>
</dbReference>
<evidence type="ECO:0000313" key="2">
    <source>
        <dbReference type="EMBL" id="GBE86023.1"/>
    </source>
</evidence>
<keyword evidence="2" id="KW-0012">Acyltransferase</keyword>
<dbReference type="OrthoDB" id="41238at2759"/>